<name>A0A6N2ZUJ1_MEDGN</name>
<organism evidence="1">
    <name type="scientific">Mediterraneibacter gnavus</name>
    <name type="common">Ruminococcus gnavus</name>
    <dbReference type="NCBI Taxonomy" id="33038"/>
    <lineage>
        <taxon>Bacteria</taxon>
        <taxon>Bacillati</taxon>
        <taxon>Bacillota</taxon>
        <taxon>Clostridia</taxon>
        <taxon>Lachnospirales</taxon>
        <taxon>Lachnospiraceae</taxon>
        <taxon>Mediterraneibacter</taxon>
    </lineage>
</organism>
<gene>
    <name evidence="1" type="ORF">RGLFYP36_03267</name>
</gene>
<reference evidence="1" key="1">
    <citation type="submission" date="2019-11" db="EMBL/GenBank/DDBJ databases">
        <authorList>
            <person name="Feng L."/>
        </authorList>
    </citation>
    <scope>NUCLEOTIDE SEQUENCE</scope>
    <source>
        <strain evidence="1">RgnavusLFYP36</strain>
    </source>
</reference>
<dbReference type="EMBL" id="CACRUU010000029">
    <property type="protein sequence ID" value="VYT81576.1"/>
    <property type="molecule type" value="Genomic_DNA"/>
</dbReference>
<proteinExistence type="predicted"/>
<sequence>MKEELLKMAQECLSEEEVKEILKKKFKESIESAIGSAFRWGDAEKALKKKINDVMVPYIEKYDFSEYLPKLDTVLTEIVNSDACIENKKILENFKELSIKQEEKEMEVTELFDAWIAMCEKKISTTGLEVEFDDGPHYESVSCEMLIEECERSTWSSLHRAVIIFENEHDEELNMEIPISKWDFEKEYTLDSLGCVDIKSLRYLGEFDMLLLRLQRAGTKIIINEMEAGGEICPEEEPEVSFS</sequence>
<dbReference type="RefSeq" id="WP_156733710.1">
    <property type="nucleotide sequence ID" value="NZ_CACRUU010000029.1"/>
</dbReference>
<dbReference type="AlphaFoldDB" id="A0A6N2ZUJ1"/>
<accession>A0A6N2ZUJ1</accession>
<evidence type="ECO:0000313" key="1">
    <source>
        <dbReference type="EMBL" id="VYT81576.1"/>
    </source>
</evidence>
<protein>
    <submittedName>
        <fullName evidence="1">Uncharacterized protein</fullName>
    </submittedName>
</protein>